<comment type="caution">
    <text evidence="16">The sequence shown here is derived from an EMBL/GenBank/DDBJ whole genome shotgun (WGS) entry which is preliminary data.</text>
</comment>
<dbReference type="InterPro" id="IPR003591">
    <property type="entry name" value="Leu-rich_rpt_typical-subtyp"/>
</dbReference>
<feature type="domain" description="Leucine-rich repeat-containing N-terminal plant-type" evidence="14">
    <location>
        <begin position="32"/>
        <end position="69"/>
    </location>
</feature>
<dbReference type="SMART" id="SM00369">
    <property type="entry name" value="LRR_TYP"/>
    <property type="match status" value="6"/>
</dbReference>
<dbReference type="PRINTS" id="PR00019">
    <property type="entry name" value="LEURICHRPT"/>
</dbReference>
<dbReference type="OrthoDB" id="1740823at2759"/>
<evidence type="ECO:0000256" key="13">
    <source>
        <dbReference type="SAM" id="SignalP"/>
    </source>
</evidence>
<dbReference type="Pfam" id="PF08263">
    <property type="entry name" value="LRRNT_2"/>
    <property type="match status" value="1"/>
</dbReference>
<accession>A0A830C8Q2</accession>
<evidence type="ECO:0000259" key="15">
    <source>
        <dbReference type="Pfam" id="PF23598"/>
    </source>
</evidence>
<dbReference type="AlphaFoldDB" id="A0A830C8Q2"/>
<dbReference type="EMBL" id="BMAC01000401">
    <property type="protein sequence ID" value="GFP95649.1"/>
    <property type="molecule type" value="Genomic_DNA"/>
</dbReference>
<proteinExistence type="inferred from homology"/>
<dbReference type="InterPro" id="IPR013210">
    <property type="entry name" value="LRR_N_plant-typ"/>
</dbReference>
<evidence type="ECO:0000313" key="17">
    <source>
        <dbReference type="Proteomes" id="UP000653305"/>
    </source>
</evidence>
<dbReference type="FunFam" id="3.80.10.10:FF:000041">
    <property type="entry name" value="LRR receptor-like serine/threonine-protein kinase ERECTA"/>
    <property type="match status" value="1"/>
</dbReference>
<evidence type="ECO:0000256" key="5">
    <source>
        <dbReference type="ARBA" id="ARBA00022692"/>
    </source>
</evidence>
<dbReference type="InterPro" id="IPR032675">
    <property type="entry name" value="LRR_dom_sf"/>
</dbReference>
<dbReference type="InterPro" id="IPR046959">
    <property type="entry name" value="PRK1-6/SRF4-like"/>
</dbReference>
<keyword evidence="7" id="KW-0677">Repeat</keyword>
<comment type="subcellular location">
    <subcellularLocation>
        <location evidence="1">Cell membrane</location>
    </subcellularLocation>
</comment>
<feature type="signal peptide" evidence="13">
    <location>
        <begin position="1"/>
        <end position="27"/>
    </location>
</feature>
<evidence type="ECO:0000256" key="4">
    <source>
        <dbReference type="ARBA" id="ARBA00022614"/>
    </source>
</evidence>
<keyword evidence="9 12" id="KW-0472">Membrane</keyword>
<evidence type="ECO:0000256" key="6">
    <source>
        <dbReference type="ARBA" id="ARBA00022729"/>
    </source>
</evidence>
<comment type="similarity">
    <text evidence="2">Belongs to the RLP family.</text>
</comment>
<dbReference type="Proteomes" id="UP000653305">
    <property type="component" value="Unassembled WGS sequence"/>
</dbReference>
<dbReference type="PROSITE" id="PS51450">
    <property type="entry name" value="LRR"/>
    <property type="match status" value="2"/>
</dbReference>
<dbReference type="GO" id="GO:0005886">
    <property type="term" value="C:plasma membrane"/>
    <property type="evidence" value="ECO:0007669"/>
    <property type="project" value="UniProtKB-SubCell"/>
</dbReference>
<evidence type="ECO:0000256" key="12">
    <source>
        <dbReference type="SAM" id="Phobius"/>
    </source>
</evidence>
<keyword evidence="10 16" id="KW-0675">Receptor</keyword>
<feature type="transmembrane region" description="Helical" evidence="12">
    <location>
        <begin position="659"/>
        <end position="682"/>
    </location>
</feature>
<dbReference type="Gene3D" id="3.80.10.10">
    <property type="entry name" value="Ribonuclease Inhibitor"/>
    <property type="match status" value="4"/>
</dbReference>
<evidence type="ECO:0000256" key="8">
    <source>
        <dbReference type="ARBA" id="ARBA00022989"/>
    </source>
</evidence>
<dbReference type="PANTHER" id="PTHR48007">
    <property type="entry name" value="LEUCINE-RICH REPEAT RECEPTOR-LIKE PROTEIN KINASE PXC1"/>
    <property type="match status" value="1"/>
</dbReference>
<dbReference type="GO" id="GO:0006952">
    <property type="term" value="P:defense response"/>
    <property type="evidence" value="ECO:0007669"/>
    <property type="project" value="UniProtKB-ARBA"/>
</dbReference>
<dbReference type="GO" id="GO:0051707">
    <property type="term" value="P:response to other organism"/>
    <property type="evidence" value="ECO:0007669"/>
    <property type="project" value="UniProtKB-ARBA"/>
</dbReference>
<dbReference type="InterPro" id="IPR001611">
    <property type="entry name" value="Leu-rich_rpt"/>
</dbReference>
<dbReference type="Pfam" id="PF00560">
    <property type="entry name" value="LRR_1"/>
    <property type="match status" value="4"/>
</dbReference>
<evidence type="ECO:0000256" key="3">
    <source>
        <dbReference type="ARBA" id="ARBA00022475"/>
    </source>
</evidence>
<gene>
    <name evidence="16" type="ORF">PHJA_001709100</name>
</gene>
<feature type="chain" id="PRO_5032469707" evidence="13">
    <location>
        <begin position="28"/>
        <end position="685"/>
    </location>
</feature>
<evidence type="ECO:0000313" key="16">
    <source>
        <dbReference type="EMBL" id="GFP95649.1"/>
    </source>
</evidence>
<keyword evidence="17" id="KW-1185">Reference proteome</keyword>
<feature type="domain" description="Disease resistance R13L4/SHOC-2-like LRR" evidence="15">
    <location>
        <begin position="311"/>
        <end position="494"/>
    </location>
</feature>
<dbReference type="SUPFAM" id="SSF52047">
    <property type="entry name" value="RNI-like"/>
    <property type="match status" value="1"/>
</dbReference>
<keyword evidence="8 12" id="KW-1133">Transmembrane helix</keyword>
<keyword evidence="4" id="KW-0433">Leucine-rich repeat</keyword>
<organism evidence="16 17">
    <name type="scientific">Phtheirospermum japonicum</name>
    <dbReference type="NCBI Taxonomy" id="374723"/>
    <lineage>
        <taxon>Eukaryota</taxon>
        <taxon>Viridiplantae</taxon>
        <taxon>Streptophyta</taxon>
        <taxon>Embryophyta</taxon>
        <taxon>Tracheophyta</taxon>
        <taxon>Spermatophyta</taxon>
        <taxon>Magnoliopsida</taxon>
        <taxon>eudicotyledons</taxon>
        <taxon>Gunneridae</taxon>
        <taxon>Pentapetalae</taxon>
        <taxon>asterids</taxon>
        <taxon>lamiids</taxon>
        <taxon>Lamiales</taxon>
        <taxon>Orobanchaceae</taxon>
        <taxon>Orobanchaceae incertae sedis</taxon>
        <taxon>Phtheirospermum</taxon>
    </lineage>
</organism>
<dbReference type="Pfam" id="PF23598">
    <property type="entry name" value="LRR_14"/>
    <property type="match status" value="1"/>
</dbReference>
<dbReference type="InterPro" id="IPR055414">
    <property type="entry name" value="LRR_R13L4/SHOC2-like"/>
</dbReference>
<dbReference type="SUPFAM" id="SSF52058">
    <property type="entry name" value="L domain-like"/>
    <property type="match status" value="1"/>
</dbReference>
<keyword evidence="6 13" id="KW-0732">Signal</keyword>
<evidence type="ECO:0000256" key="7">
    <source>
        <dbReference type="ARBA" id="ARBA00022737"/>
    </source>
</evidence>
<evidence type="ECO:0000256" key="10">
    <source>
        <dbReference type="ARBA" id="ARBA00023170"/>
    </source>
</evidence>
<evidence type="ECO:0000256" key="2">
    <source>
        <dbReference type="ARBA" id="ARBA00009592"/>
    </source>
</evidence>
<sequence>MLSVCRCFIFALVIIIIISSIQQNVLSCDQIDRDALLSFHRHVITPNAPPLLNWSSSPTDCCRWEGITCHVDNLRVTRLSLPGKSLSGTIDFPSLTNLTFLSHLNLSRNRFSGFQSDPPVSLRFLDLSSNRLNGSLNPSFFHRAVNLISLNISNNSFAGPIPNFCSSGSPSLEILDFSVNKFTGNITPGFGGCSNLRVLRGGFNSLSGFLPRDIFTVTTLNEISLPNNFLTGPIDAAIARLSGLTVLELHVNELTGGIPANIGLLSNLQQLQLHTNSLNGTLPSSLTDCANLKTLLLRNNLFTGDISNLDFGNLQKLQAIDLGNNSFVGEIPTSLCLCRSLTAVRFAYNRLTGEIPPCMASLRSLHHLSISDNYLSNVVGALKILRHCENLEVLFLSRCFDNETMPDDHDLLHLDDGFQNLQILTLGGCQLSGQIPSWISKLRKLKVLNLSYNKISGSIPKWVGSMPSLFVLNLTQNDLSGKIPREIGFLPALISDNTSSDLSSLALPFLFDARQYNRLFNLPRGLKVGYNRLSGNIPEEIGRLKLLHLLDLNDNSFNGSIPRQLSRLVNLERLDLSGNNLTGQIPGSLTRLSFLSSFSVANNDLEGEIPRGGQFDTFGEGSFEGNPKLCGYVIKKRCGVVVQEEMGGEEEEEDGIESAWYNVPFGLGYFVGIFAVMIVMLCNSS</sequence>
<keyword evidence="11" id="KW-0325">Glycoprotein</keyword>
<keyword evidence="3" id="KW-1003">Cell membrane</keyword>
<name>A0A830C8Q2_9LAMI</name>
<evidence type="ECO:0000256" key="11">
    <source>
        <dbReference type="ARBA" id="ARBA00023180"/>
    </source>
</evidence>
<evidence type="ECO:0000256" key="9">
    <source>
        <dbReference type="ARBA" id="ARBA00023136"/>
    </source>
</evidence>
<protein>
    <submittedName>
        <fullName evidence="16">Receptor-like protein 2</fullName>
    </submittedName>
</protein>
<evidence type="ECO:0000259" key="14">
    <source>
        <dbReference type="Pfam" id="PF08263"/>
    </source>
</evidence>
<reference evidence="16" key="1">
    <citation type="submission" date="2020-07" db="EMBL/GenBank/DDBJ databases">
        <title>Ethylene signaling mediates host invasion by parasitic plants.</title>
        <authorList>
            <person name="Yoshida S."/>
        </authorList>
    </citation>
    <scope>NUCLEOTIDE SEQUENCE</scope>
    <source>
        <strain evidence="16">Okayama</strain>
    </source>
</reference>
<keyword evidence="5 12" id="KW-0812">Transmembrane</keyword>
<evidence type="ECO:0000256" key="1">
    <source>
        <dbReference type="ARBA" id="ARBA00004236"/>
    </source>
</evidence>
<dbReference type="FunFam" id="3.80.10.10:FF:000213">
    <property type="entry name" value="Tyrosine-sulfated glycopeptide receptor 1"/>
    <property type="match status" value="1"/>
</dbReference>
<dbReference type="PANTHER" id="PTHR48007:SF4">
    <property type="entry name" value="LEUCINE-RICH REPEAT RECEPTOR-LIKE PROTEIN KINASE PXC1"/>
    <property type="match status" value="1"/>
</dbReference>